<dbReference type="PANTHER" id="PTHR43881:SF1">
    <property type="entry name" value="GAMMA-GLUTAMYLTRANSPEPTIDASE (AFU_ORTHOLOGUE AFUA_4G13580)"/>
    <property type="match status" value="1"/>
</dbReference>
<dbReference type="Gene3D" id="1.10.246.230">
    <property type="match status" value="1"/>
</dbReference>
<dbReference type="Proteomes" id="UP000001137">
    <property type="component" value="Chromosome"/>
</dbReference>
<dbReference type="InterPro" id="IPR029055">
    <property type="entry name" value="Ntn_hydrolases_N"/>
</dbReference>
<dbReference type="HOGENOM" id="CLU_014813_3_3_2"/>
<dbReference type="KEGG" id="cma:Cmaq_1271"/>
<dbReference type="EC" id="2.3.2.2" evidence="1"/>
<name>A8ME92_CALMQ</name>
<evidence type="ECO:0000313" key="1">
    <source>
        <dbReference type="EMBL" id="ABW02098.1"/>
    </source>
</evidence>
<dbReference type="InterPro" id="IPR052896">
    <property type="entry name" value="GGT-like_enzyme"/>
</dbReference>
<reference evidence="1 2" key="1">
    <citation type="submission" date="2007-10" db="EMBL/GenBank/DDBJ databases">
        <title>Complete sequence of Caldivirga maquilingensis IC-167.</title>
        <authorList>
            <consortium name="US DOE Joint Genome Institute"/>
            <person name="Copeland A."/>
            <person name="Lucas S."/>
            <person name="Lapidus A."/>
            <person name="Barry K."/>
            <person name="Glavina del Rio T."/>
            <person name="Dalin E."/>
            <person name="Tice H."/>
            <person name="Pitluck S."/>
            <person name="Saunders E."/>
            <person name="Brettin T."/>
            <person name="Bruce D."/>
            <person name="Detter J.C."/>
            <person name="Han C."/>
            <person name="Schmutz J."/>
            <person name="Larimer F."/>
            <person name="Land M."/>
            <person name="Hauser L."/>
            <person name="Kyrpides N."/>
            <person name="Ivanova N."/>
            <person name="Biddle J.F."/>
            <person name="Zhang Z."/>
            <person name="Fitz-Gibbon S.T."/>
            <person name="Lowe T.M."/>
            <person name="Saltikov C."/>
            <person name="House C.H."/>
            <person name="Richardson P."/>
        </authorList>
    </citation>
    <scope>NUCLEOTIDE SEQUENCE [LARGE SCALE GENOMIC DNA]</scope>
    <source>
        <strain evidence="2">ATCC 700844 / DSM 13496 / JCM 10307 / IC-167</strain>
    </source>
</reference>
<sequence>MSSFSKTPWVSKLGGVASEHPVSSGVGVNVLKLGGNAVDAAVAVSLALAVTQPHLGGLGSDLVALIYNGDEVKVLNATGWAPAKLTRGLLESRGLSKVPLRGPLSPVVPGMLAGLYTMWREMGTLEWRSIVNTVIEAVKDGFPAGLSLVRAIRSVISNELIDDAFKSTYPINAEPWSVVKISKLTKALELIAEHGADSMYNGELGESLVKRVNELGGVLDLSDLRDYRPEWVNPVSIEYRGFIINEAPPNTQGLTTLMILKLLEDEDMPKDPFSSERIRQFLNAYRIAYKARDEFIGDPRFTNIPINTLLDVGFLRSLGQGKSPSGVGDTTYFITADNHGNVVSCIQSLYHHFGSLVTDPEYGVTLNNRASDFALSGPNALEPRKRPLHTLSSVMILKNGELKYTLGTSGAHFRPQQHALMITNIIDYGMNPVDAVNAPRFLWNSDELIIEDDYETSGVNEKFRLIKYPGSTGVASVLAMLDNGFKLLYSDIRGDGLALGL</sequence>
<dbReference type="PRINTS" id="PR01210">
    <property type="entry name" value="GGTRANSPTASE"/>
</dbReference>
<dbReference type="Pfam" id="PF01019">
    <property type="entry name" value="G_glu_transpept"/>
    <property type="match status" value="1"/>
</dbReference>
<keyword evidence="1" id="KW-0012">Acyltransferase</keyword>
<dbReference type="InterPro" id="IPR043137">
    <property type="entry name" value="GGT_ssub_C"/>
</dbReference>
<dbReference type="RefSeq" id="WP_012186317.1">
    <property type="nucleotide sequence ID" value="NC_009954.1"/>
</dbReference>
<dbReference type="Gene3D" id="3.60.20.40">
    <property type="match status" value="1"/>
</dbReference>
<dbReference type="SUPFAM" id="SSF56235">
    <property type="entry name" value="N-terminal nucleophile aminohydrolases (Ntn hydrolases)"/>
    <property type="match status" value="1"/>
</dbReference>
<dbReference type="STRING" id="397948.Cmaq_1271"/>
<evidence type="ECO:0000313" key="2">
    <source>
        <dbReference type="Proteomes" id="UP000001137"/>
    </source>
</evidence>
<dbReference type="AlphaFoldDB" id="A8ME92"/>
<dbReference type="GO" id="GO:0103068">
    <property type="term" value="F:leukotriene C4 gamma-glutamyl transferase activity"/>
    <property type="evidence" value="ECO:0007669"/>
    <property type="project" value="UniProtKB-EC"/>
</dbReference>
<protein>
    <submittedName>
        <fullName evidence="1">Gamma-glutamyltransferase</fullName>
        <ecNumber evidence="1">2.3.2.2</ecNumber>
    </submittedName>
</protein>
<organism evidence="1 2">
    <name type="scientific">Caldivirga maquilingensis (strain ATCC 700844 / DSM 13496 / JCM 10307 / IC-167)</name>
    <dbReference type="NCBI Taxonomy" id="397948"/>
    <lineage>
        <taxon>Archaea</taxon>
        <taxon>Thermoproteota</taxon>
        <taxon>Thermoprotei</taxon>
        <taxon>Thermoproteales</taxon>
        <taxon>Thermoproteaceae</taxon>
        <taxon>Caldivirga</taxon>
    </lineage>
</organism>
<gene>
    <name evidence="1" type="ordered locus">Cmaq_1271</name>
</gene>
<dbReference type="eggNOG" id="arCOG04053">
    <property type="taxonomic scope" value="Archaea"/>
</dbReference>
<keyword evidence="1" id="KW-0808">Transferase</keyword>
<keyword evidence="2" id="KW-1185">Reference proteome</keyword>
<proteinExistence type="predicted"/>
<dbReference type="GeneID" id="5708816"/>
<accession>A8ME92</accession>
<dbReference type="PANTHER" id="PTHR43881">
    <property type="entry name" value="GAMMA-GLUTAMYLTRANSPEPTIDASE (AFU_ORTHOLOGUE AFUA_4G13580)"/>
    <property type="match status" value="1"/>
</dbReference>
<dbReference type="OrthoDB" id="183046at2157"/>
<dbReference type="EMBL" id="CP000852">
    <property type="protein sequence ID" value="ABW02098.1"/>
    <property type="molecule type" value="Genomic_DNA"/>
</dbReference>